<feature type="transmembrane region" description="Helical" evidence="1">
    <location>
        <begin position="560"/>
        <end position="580"/>
    </location>
</feature>
<keyword evidence="1" id="KW-1133">Transmembrane helix</keyword>
<gene>
    <name evidence="4" type="ORF">GWI33_000169</name>
</gene>
<feature type="transmembrane region" description="Helical" evidence="1">
    <location>
        <begin position="663"/>
        <end position="688"/>
    </location>
</feature>
<dbReference type="SMART" id="SM00703">
    <property type="entry name" value="NRF"/>
    <property type="match status" value="1"/>
</dbReference>
<feature type="domain" description="Nose resistant-to-fluoxetine protein N-terminal" evidence="3">
    <location>
        <begin position="108"/>
        <end position="259"/>
    </location>
</feature>
<dbReference type="Pfam" id="PF20146">
    <property type="entry name" value="NRF"/>
    <property type="match status" value="1"/>
</dbReference>
<dbReference type="OrthoDB" id="118951at2759"/>
<feature type="chain" id="PRO_5032778719" description="Nose resistant-to-fluoxetine protein N-terminal domain-containing protein" evidence="2">
    <location>
        <begin position="19"/>
        <end position="701"/>
    </location>
</feature>
<evidence type="ECO:0000256" key="2">
    <source>
        <dbReference type="SAM" id="SignalP"/>
    </source>
</evidence>
<comment type="caution">
    <text evidence="4">The sequence shown here is derived from an EMBL/GenBank/DDBJ whole genome shotgun (WGS) entry which is preliminary data.</text>
</comment>
<dbReference type="GO" id="GO:0016747">
    <property type="term" value="F:acyltransferase activity, transferring groups other than amino-acyl groups"/>
    <property type="evidence" value="ECO:0007669"/>
    <property type="project" value="InterPro"/>
</dbReference>
<feature type="transmembrane region" description="Helical" evidence="1">
    <location>
        <begin position="519"/>
        <end position="539"/>
    </location>
</feature>
<dbReference type="InterPro" id="IPR052728">
    <property type="entry name" value="O2_lipid_transport_reg"/>
</dbReference>
<feature type="transmembrane region" description="Helical" evidence="1">
    <location>
        <begin position="600"/>
        <end position="620"/>
    </location>
</feature>
<protein>
    <recommendedName>
        <fullName evidence="3">Nose resistant-to-fluoxetine protein N-terminal domain-containing protein</fullName>
    </recommendedName>
</protein>
<dbReference type="PANTHER" id="PTHR11161:SF0">
    <property type="entry name" value="O-ACYLTRANSFERASE LIKE PROTEIN"/>
    <property type="match status" value="1"/>
</dbReference>
<dbReference type="Pfam" id="PF01757">
    <property type="entry name" value="Acyl_transf_3"/>
    <property type="match status" value="1"/>
</dbReference>
<evidence type="ECO:0000259" key="3">
    <source>
        <dbReference type="SMART" id="SM00703"/>
    </source>
</evidence>
<organism evidence="4 5">
    <name type="scientific">Rhynchophorus ferrugineus</name>
    <name type="common">Red palm weevil</name>
    <name type="synonym">Curculio ferrugineus</name>
    <dbReference type="NCBI Taxonomy" id="354439"/>
    <lineage>
        <taxon>Eukaryota</taxon>
        <taxon>Metazoa</taxon>
        <taxon>Ecdysozoa</taxon>
        <taxon>Arthropoda</taxon>
        <taxon>Hexapoda</taxon>
        <taxon>Insecta</taxon>
        <taxon>Pterygota</taxon>
        <taxon>Neoptera</taxon>
        <taxon>Endopterygota</taxon>
        <taxon>Coleoptera</taxon>
        <taxon>Polyphaga</taxon>
        <taxon>Cucujiformia</taxon>
        <taxon>Curculionidae</taxon>
        <taxon>Dryophthorinae</taxon>
        <taxon>Rhynchophorus</taxon>
    </lineage>
</organism>
<name>A0A834IV55_RHYFE</name>
<proteinExistence type="predicted"/>
<keyword evidence="1" id="KW-0472">Membrane</keyword>
<reference evidence="4" key="1">
    <citation type="submission" date="2020-08" db="EMBL/GenBank/DDBJ databases">
        <title>Genome sequencing and assembly of the red palm weevil Rhynchophorus ferrugineus.</title>
        <authorList>
            <person name="Dias G.B."/>
            <person name="Bergman C.M."/>
            <person name="Manee M."/>
        </authorList>
    </citation>
    <scope>NUCLEOTIDE SEQUENCE</scope>
    <source>
        <strain evidence="4">AA-2017</strain>
        <tissue evidence="4">Whole larva</tissue>
    </source>
</reference>
<evidence type="ECO:0000256" key="1">
    <source>
        <dbReference type="SAM" id="Phobius"/>
    </source>
</evidence>
<dbReference type="InterPro" id="IPR006621">
    <property type="entry name" value="Nose-resist-to-fluoxetine_N"/>
</dbReference>
<feature type="transmembrane region" description="Helical" evidence="1">
    <location>
        <begin position="632"/>
        <end position="651"/>
    </location>
</feature>
<keyword evidence="5" id="KW-1185">Reference proteome</keyword>
<evidence type="ECO:0000313" key="5">
    <source>
        <dbReference type="Proteomes" id="UP000625711"/>
    </source>
</evidence>
<feature type="transmembrane region" description="Helical" evidence="1">
    <location>
        <begin position="248"/>
        <end position="269"/>
    </location>
</feature>
<feature type="signal peptide" evidence="2">
    <location>
        <begin position="1"/>
        <end position="18"/>
    </location>
</feature>
<feature type="transmembrane region" description="Helical" evidence="1">
    <location>
        <begin position="346"/>
        <end position="370"/>
    </location>
</feature>
<dbReference type="AlphaFoldDB" id="A0A834IV55"/>
<accession>A0A834IV55</accession>
<dbReference type="PANTHER" id="PTHR11161">
    <property type="entry name" value="O-ACYLTRANSFERASE"/>
    <property type="match status" value="1"/>
</dbReference>
<sequence length="701" mass="79834">MLRLKILIILRVIKYIIGEGNLASSETTADVNKKDDSFSETPTINLERKNDTDNNMLPVEDIKSGESAKIKAEEKNLNRTRKPVKLTAKQGFIMNQVLGTYALGDINNTDCKDHINEFKIGLRAFEPWALKMFDSSSKLMSGILNGNLAELGSFRQCLNIYEETLRGTIKGRHCTLRILPSDELMQIVLSYRNVSKKRFKLLKHSVLDGAKLYWSVCVPHTCLNLTISLKESDCIAMDDLPDITLGDYIFLASAGLVLVIVTVCTVIDVTEIGDTVSAVNLFSLRTNANILFSVSRSRNEIACLDGVRSLTMCYIIVGHRYIHNMATPSINSLDLVDWIQTYFSTLIYGSTVTVDTFFMISSTLLSYNFFTYYTENRKFNLLNFYLYRLSRICIPLAVAIGMYGTILKHFGGGPLYYDFNASFQKPCQYFWWSTLLSIQSFVNPTFLCVIQTWYLSVDSFWFYISPAILLPVLKKPLLGYSIFIVAYILSIAISFYVPWKNKLEGGFPVSPRIFELDYYLLYYIQPICRGSPYLMGLAFGYGLYRTKDQKYKASLLTKSVAWSLVLVCMPSIILISHVFHEETYEYNRLFSSLFVASHRWIWTLCIIWIVWSCHSGNGGFINTILSHDILKILGRLGYNLFLFHYVFQAAMQNSEKGPGYFSNFIALYMSAADIGLLILLAIPLTLCFELPFIRIFGLLVK</sequence>
<dbReference type="EMBL" id="JAACXV010000002">
    <property type="protein sequence ID" value="KAF7287814.1"/>
    <property type="molecule type" value="Genomic_DNA"/>
</dbReference>
<evidence type="ECO:0000313" key="4">
    <source>
        <dbReference type="EMBL" id="KAF7287814.1"/>
    </source>
</evidence>
<dbReference type="InterPro" id="IPR002656">
    <property type="entry name" value="Acyl_transf_3_dom"/>
</dbReference>
<keyword evidence="2" id="KW-0732">Signal</keyword>
<feature type="transmembrane region" description="Helical" evidence="1">
    <location>
        <begin position="391"/>
        <end position="410"/>
    </location>
</feature>
<dbReference type="Proteomes" id="UP000625711">
    <property type="component" value="Unassembled WGS sequence"/>
</dbReference>
<keyword evidence="1" id="KW-0812">Transmembrane</keyword>
<feature type="transmembrane region" description="Helical" evidence="1">
    <location>
        <begin position="477"/>
        <end position="499"/>
    </location>
</feature>